<gene>
    <name evidence="2" type="primary">yidD</name>
    <name evidence="2" type="ORF">LS81_002390</name>
</gene>
<sequence length="120" mass="14156">MYMVRFYQYVISPLLGSNCRFYPSCSSYALLLLRFDNIFAACIKILMRIFRCNPFFLGGFDYPSLYLSQRAFDAMLLHAYRQNILAKPHIKVAPKVAYFFVDSHSYLLKLKKFYIIAIHL</sequence>
<accession>A0A4U8SE52</accession>
<dbReference type="GO" id="GO:0005886">
    <property type="term" value="C:plasma membrane"/>
    <property type="evidence" value="ECO:0007669"/>
    <property type="project" value="UniProtKB-SubCell"/>
</dbReference>
<dbReference type="OrthoDB" id="9801753at2"/>
<organism evidence="2 3">
    <name type="scientific">Helicobacter trogontum</name>
    <dbReference type="NCBI Taxonomy" id="50960"/>
    <lineage>
        <taxon>Bacteria</taxon>
        <taxon>Pseudomonadati</taxon>
        <taxon>Campylobacterota</taxon>
        <taxon>Epsilonproteobacteria</taxon>
        <taxon>Campylobacterales</taxon>
        <taxon>Helicobacteraceae</taxon>
        <taxon>Helicobacter</taxon>
    </lineage>
</organism>
<dbReference type="PANTHER" id="PTHR33383">
    <property type="entry name" value="MEMBRANE PROTEIN INSERTION EFFICIENCY FACTOR-RELATED"/>
    <property type="match status" value="1"/>
</dbReference>
<keyword evidence="1" id="KW-0472">Membrane</keyword>
<dbReference type="AlphaFoldDB" id="A0A4U8SE52"/>
<protein>
    <recommendedName>
        <fullName evidence="1">Putative membrane protein insertion efficiency factor</fullName>
    </recommendedName>
</protein>
<reference evidence="2 3" key="1">
    <citation type="journal article" date="2014" name="Genome Announc.">
        <title>Draft genome sequences of eight enterohepatic helicobacter species isolated from both laboratory and wild rodents.</title>
        <authorList>
            <person name="Sheh A."/>
            <person name="Shen Z."/>
            <person name="Fox J.G."/>
        </authorList>
    </citation>
    <scope>NUCLEOTIDE SEQUENCE [LARGE SCALE GENOMIC DNA]</scope>
    <source>
        <strain evidence="2 3">ATCC 700114</strain>
    </source>
</reference>
<dbReference type="EMBL" id="JRPL02000003">
    <property type="protein sequence ID" value="TLD84371.1"/>
    <property type="molecule type" value="Genomic_DNA"/>
</dbReference>
<keyword evidence="1" id="KW-1003">Cell membrane</keyword>
<comment type="subcellular location">
    <subcellularLocation>
        <location evidence="1">Cell membrane</location>
        <topology evidence="1">Peripheral membrane protein</topology>
        <orientation evidence="1">Cytoplasmic side</orientation>
    </subcellularLocation>
</comment>
<evidence type="ECO:0000313" key="3">
    <source>
        <dbReference type="Proteomes" id="UP000029878"/>
    </source>
</evidence>
<dbReference type="HAMAP" id="MF_00386">
    <property type="entry name" value="UPF0161_YidD"/>
    <property type="match status" value="1"/>
</dbReference>
<dbReference type="PANTHER" id="PTHR33383:SF1">
    <property type="entry name" value="MEMBRANE PROTEIN INSERTION EFFICIENCY FACTOR-RELATED"/>
    <property type="match status" value="1"/>
</dbReference>
<dbReference type="SMART" id="SM01234">
    <property type="entry name" value="Haemolytic"/>
    <property type="match status" value="1"/>
</dbReference>
<comment type="similarity">
    <text evidence="1">Belongs to the UPF0161 family.</text>
</comment>
<name>A0A4U8SE52_9HELI</name>
<dbReference type="InterPro" id="IPR002696">
    <property type="entry name" value="Membr_insert_effic_factor_YidD"/>
</dbReference>
<proteinExistence type="inferred from homology"/>
<dbReference type="Proteomes" id="UP000029878">
    <property type="component" value="Unassembled WGS sequence"/>
</dbReference>
<dbReference type="NCBIfam" id="TIGR00278">
    <property type="entry name" value="membrane protein insertion efficiency factor YidD"/>
    <property type="match status" value="1"/>
</dbReference>
<comment type="function">
    <text evidence="1">Could be involved in insertion of integral membrane proteins into the membrane.</text>
</comment>
<dbReference type="Pfam" id="PF01809">
    <property type="entry name" value="YidD"/>
    <property type="match status" value="1"/>
</dbReference>
<comment type="caution">
    <text evidence="2">The sequence shown here is derived from an EMBL/GenBank/DDBJ whole genome shotgun (WGS) entry which is preliminary data.</text>
</comment>
<evidence type="ECO:0000256" key="1">
    <source>
        <dbReference type="HAMAP-Rule" id="MF_00386"/>
    </source>
</evidence>
<evidence type="ECO:0000313" key="2">
    <source>
        <dbReference type="EMBL" id="TLD84371.1"/>
    </source>
</evidence>